<protein>
    <submittedName>
        <fullName evidence="1">Ribosome recycling factor protein</fullName>
    </submittedName>
</protein>
<organism evidence="1">
    <name type="scientific">Nothobranchius pienaari</name>
    <dbReference type="NCBI Taxonomy" id="704102"/>
    <lineage>
        <taxon>Eukaryota</taxon>
        <taxon>Metazoa</taxon>
        <taxon>Chordata</taxon>
        <taxon>Craniata</taxon>
        <taxon>Vertebrata</taxon>
        <taxon>Euteleostomi</taxon>
        <taxon>Actinopterygii</taxon>
        <taxon>Neopterygii</taxon>
        <taxon>Teleostei</taxon>
        <taxon>Neoteleostei</taxon>
        <taxon>Acanthomorphata</taxon>
        <taxon>Ovalentaria</taxon>
        <taxon>Atherinomorphae</taxon>
        <taxon>Cyprinodontiformes</taxon>
        <taxon>Nothobranchiidae</taxon>
        <taxon>Nothobranchius</taxon>
    </lineage>
</organism>
<sequence>PECILFIHKRVTDPPLASYEICNVNFGKDGFFYFDFNVCRSETQHQSPVGRNDSVHMLRHHGCRRKE</sequence>
<evidence type="ECO:0000313" key="1">
    <source>
        <dbReference type="EMBL" id="SBR41242.1"/>
    </source>
</evidence>
<reference evidence="1" key="1">
    <citation type="submission" date="2016-05" db="EMBL/GenBank/DDBJ databases">
        <authorList>
            <person name="Lavstsen T."/>
            <person name="Jespersen J.S."/>
        </authorList>
    </citation>
    <scope>NUCLEOTIDE SEQUENCE</scope>
    <source>
        <tissue evidence="1">Brain</tissue>
    </source>
</reference>
<feature type="non-terminal residue" evidence="1">
    <location>
        <position position="67"/>
    </location>
</feature>
<dbReference type="EMBL" id="HAEF01003860">
    <property type="protein sequence ID" value="SBR41242.1"/>
    <property type="molecule type" value="Transcribed_RNA"/>
</dbReference>
<proteinExistence type="predicted"/>
<gene>
    <name evidence="1" type="primary">TGFOU_216530</name>
</gene>
<dbReference type="AlphaFoldDB" id="A0A1A8L9E4"/>
<accession>A0A1A8L9E4</accession>
<feature type="non-terminal residue" evidence="1">
    <location>
        <position position="1"/>
    </location>
</feature>
<reference evidence="1" key="2">
    <citation type="submission" date="2016-06" db="EMBL/GenBank/DDBJ databases">
        <title>The genome of a short-lived fish provides insights into sex chromosome evolution and the genetic control of aging.</title>
        <authorList>
            <person name="Reichwald K."/>
            <person name="Felder M."/>
            <person name="Petzold A."/>
            <person name="Koch P."/>
            <person name="Groth M."/>
            <person name="Platzer M."/>
        </authorList>
    </citation>
    <scope>NUCLEOTIDE SEQUENCE</scope>
    <source>
        <tissue evidence="1">Brain</tissue>
    </source>
</reference>
<name>A0A1A8L9E4_9TELE</name>